<evidence type="ECO:0000313" key="9">
    <source>
        <dbReference type="EMBL" id="MBA2870339.1"/>
    </source>
</evidence>
<evidence type="ECO:0000313" key="10">
    <source>
        <dbReference type="Proteomes" id="UP000580891"/>
    </source>
</evidence>
<dbReference type="AlphaFoldDB" id="A0A7W0BVU8"/>
<dbReference type="EMBL" id="JACDUU010000001">
    <property type="protein sequence ID" value="MBA2870339.1"/>
    <property type="molecule type" value="Genomic_DNA"/>
</dbReference>
<dbReference type="InterPro" id="IPR040449">
    <property type="entry name" value="Peptidase_S66_N"/>
</dbReference>
<evidence type="ECO:0000256" key="5">
    <source>
        <dbReference type="ARBA" id="ARBA00022825"/>
    </source>
</evidence>
<accession>A0A7W0BVU8</accession>
<protein>
    <submittedName>
        <fullName evidence="9">Muramoyltetrapeptide carboxypeptidase</fullName>
        <ecNumber evidence="9">3.4.17.13</ecNumber>
    </submittedName>
</protein>
<evidence type="ECO:0000259" key="8">
    <source>
        <dbReference type="Pfam" id="PF17676"/>
    </source>
</evidence>
<reference evidence="9 10" key="1">
    <citation type="submission" date="2020-07" db="EMBL/GenBank/DDBJ databases">
        <title>Genomic Encyclopedia of Type Strains, Phase IV (KMG-IV): sequencing the most valuable type-strain genomes for metagenomic binning, comparative biology and taxonomic classification.</title>
        <authorList>
            <person name="Goeker M."/>
        </authorList>
    </citation>
    <scope>NUCLEOTIDE SEQUENCE [LARGE SCALE GENOMIC DNA]</scope>
    <source>
        <strain evidence="9 10">DSM 25220</strain>
    </source>
</reference>
<proteinExistence type="inferred from homology"/>
<dbReference type="Pfam" id="PF02016">
    <property type="entry name" value="Peptidase_S66"/>
    <property type="match status" value="1"/>
</dbReference>
<dbReference type="Gene3D" id="3.40.50.10740">
    <property type="entry name" value="Class I glutamine amidotransferase-like"/>
    <property type="match status" value="1"/>
</dbReference>
<dbReference type="EC" id="3.4.17.13" evidence="9"/>
<dbReference type="InterPro" id="IPR029062">
    <property type="entry name" value="Class_I_gatase-like"/>
</dbReference>
<feature type="domain" description="LD-carboxypeptidase C-terminal" evidence="8">
    <location>
        <begin position="247"/>
        <end position="361"/>
    </location>
</feature>
<feature type="domain" description="LD-carboxypeptidase N-terminal" evidence="7">
    <location>
        <begin position="57"/>
        <end position="176"/>
    </location>
</feature>
<dbReference type="GO" id="GO:0006508">
    <property type="term" value="P:proteolysis"/>
    <property type="evidence" value="ECO:0007669"/>
    <property type="project" value="UniProtKB-KW"/>
</dbReference>
<gene>
    <name evidence="9" type="ORF">HNQ85_000597</name>
</gene>
<dbReference type="CDD" id="cd07062">
    <property type="entry name" value="Peptidase_S66_mccF_like"/>
    <property type="match status" value="1"/>
</dbReference>
<keyword evidence="4 9" id="KW-0378">Hydrolase</keyword>
<dbReference type="InterPro" id="IPR027461">
    <property type="entry name" value="Carboxypeptidase_A_C_sf"/>
</dbReference>
<keyword evidence="10" id="KW-1185">Reference proteome</keyword>
<dbReference type="SUPFAM" id="SSF141986">
    <property type="entry name" value="LD-carboxypeptidase A C-terminal domain-like"/>
    <property type="match status" value="1"/>
</dbReference>
<evidence type="ECO:0000256" key="2">
    <source>
        <dbReference type="ARBA" id="ARBA00022645"/>
    </source>
</evidence>
<dbReference type="InterPro" id="IPR003507">
    <property type="entry name" value="S66_fam"/>
</dbReference>
<evidence type="ECO:0000256" key="6">
    <source>
        <dbReference type="PIRSR" id="PIRSR028757-1"/>
    </source>
</evidence>
<dbReference type="RefSeq" id="WP_409994110.1">
    <property type="nucleotide sequence ID" value="NZ_JACDUU010000001.1"/>
</dbReference>
<evidence type="ECO:0000256" key="1">
    <source>
        <dbReference type="ARBA" id="ARBA00010233"/>
    </source>
</evidence>
<dbReference type="SUPFAM" id="SSF52317">
    <property type="entry name" value="Class I glutamine amidotransferase-like"/>
    <property type="match status" value="1"/>
</dbReference>
<evidence type="ECO:0000259" key="7">
    <source>
        <dbReference type="Pfam" id="PF02016"/>
    </source>
</evidence>
<evidence type="ECO:0000256" key="4">
    <source>
        <dbReference type="ARBA" id="ARBA00022801"/>
    </source>
</evidence>
<keyword evidence="2 9" id="KW-0121">Carboxypeptidase</keyword>
<name>A0A7W0BVU8_9BACL</name>
<dbReference type="GO" id="GO:0008236">
    <property type="term" value="F:serine-type peptidase activity"/>
    <property type="evidence" value="ECO:0007669"/>
    <property type="project" value="UniProtKB-KW"/>
</dbReference>
<evidence type="ECO:0000256" key="3">
    <source>
        <dbReference type="ARBA" id="ARBA00022670"/>
    </source>
</evidence>
<dbReference type="PANTHER" id="PTHR30237">
    <property type="entry name" value="MURAMOYLTETRAPEPTIDE CARBOXYPEPTIDASE"/>
    <property type="match status" value="1"/>
</dbReference>
<keyword evidence="5" id="KW-0720">Serine protease</keyword>
<feature type="active site" description="Nucleophile" evidence="6">
    <location>
        <position position="156"/>
    </location>
</feature>
<dbReference type="PIRSF" id="PIRSF028757">
    <property type="entry name" value="LD-carboxypeptidase"/>
    <property type="match status" value="1"/>
</dbReference>
<dbReference type="Gene3D" id="3.50.30.60">
    <property type="entry name" value="LD-carboxypeptidase A C-terminal domain-like"/>
    <property type="match status" value="1"/>
</dbReference>
<sequence length="381" mass="43404">MNDYDSNYDYEFWKQLSMPDIYQLTFDEKKQLMNVTRTMGGVKRLIRPKRLQRGDTIGIVSPSSGIAALCPRRLQRGIEELKRLGFQVIVGKNAKKRNEYMAGTMEERIEDLHEMFANSEVKAIITTIGGTCSHQLLEDLDYRLIQNNPKIFMGYSDITALHLAIFKQTGLVTFLGPALLPQFGEYGGLLDYTKEYFEDVLIKGKAVEFRHSKEWISERLLWDQEDNRKRKTIPNKGTKVLKPGRAEGKIIAGNMGVMLLLAGTPYFPDVNDAILCLEDDEEETPASIDRFLTQMRHIGVFEKIKALVVGRFHPLVGFGEDNKFLKEILLRATRDYDFPIVYDADFGHTDPMMILANGINSSLEAKENGDVSFRMLEVAVD</sequence>
<comment type="caution">
    <text evidence="9">The sequence shown here is derived from an EMBL/GenBank/DDBJ whole genome shotgun (WGS) entry which is preliminary data.</text>
</comment>
<comment type="similarity">
    <text evidence="1">Belongs to the peptidase S66 family.</text>
</comment>
<feature type="active site" description="Charge relay system" evidence="6">
    <location>
        <position position="348"/>
    </location>
</feature>
<dbReference type="PANTHER" id="PTHR30237:SF2">
    <property type="entry name" value="MUREIN TETRAPEPTIDE CARBOXYPEPTIDASE"/>
    <property type="match status" value="1"/>
</dbReference>
<dbReference type="InterPro" id="IPR027478">
    <property type="entry name" value="LdcA_N"/>
</dbReference>
<organism evidence="9 10">
    <name type="scientific">[Anoxybacillus] calidus</name>
    <dbReference type="NCBI Taxonomy" id="575178"/>
    <lineage>
        <taxon>Bacteria</taxon>
        <taxon>Bacillati</taxon>
        <taxon>Bacillota</taxon>
        <taxon>Bacilli</taxon>
        <taxon>Bacillales</taxon>
        <taxon>Anoxybacillaceae</taxon>
        <taxon>Paranoxybacillus</taxon>
    </lineage>
</organism>
<dbReference type="Proteomes" id="UP000580891">
    <property type="component" value="Unassembled WGS sequence"/>
</dbReference>
<keyword evidence="3" id="KW-0645">Protease</keyword>
<dbReference type="Pfam" id="PF17676">
    <property type="entry name" value="Peptidase_S66C"/>
    <property type="match status" value="1"/>
</dbReference>
<dbReference type="InterPro" id="IPR040921">
    <property type="entry name" value="Peptidase_S66C"/>
</dbReference>
<feature type="active site" description="Charge relay system" evidence="6">
    <location>
        <position position="278"/>
    </location>
</feature>
<dbReference type="GO" id="GO:0106415">
    <property type="term" value="F:muramoyltetrapeptide carboxypeptidase activity"/>
    <property type="evidence" value="ECO:0007669"/>
    <property type="project" value="UniProtKB-EC"/>
</dbReference>